<dbReference type="Proteomes" id="UP000053286">
    <property type="component" value="Unassembled WGS sequence"/>
</dbReference>
<sequence>SDECPISYEAGFLHLCRAGWGLYFQLMLQLEEATRCRWNEITGFLPALTPKLTSKCFLFSSNNF</sequence>
<protein>
    <submittedName>
        <fullName evidence="1">Uncharacterized protein</fullName>
    </submittedName>
</protein>
<keyword evidence="2" id="KW-1185">Reference proteome</keyword>
<accession>A0A087R5A3</accession>
<proteinExistence type="predicted"/>
<organism evidence="1 2">
    <name type="scientific">Aptenodytes forsteri</name>
    <name type="common">Emperor penguin</name>
    <dbReference type="NCBI Taxonomy" id="9233"/>
    <lineage>
        <taxon>Eukaryota</taxon>
        <taxon>Metazoa</taxon>
        <taxon>Chordata</taxon>
        <taxon>Craniata</taxon>
        <taxon>Vertebrata</taxon>
        <taxon>Euteleostomi</taxon>
        <taxon>Archelosauria</taxon>
        <taxon>Archosauria</taxon>
        <taxon>Dinosauria</taxon>
        <taxon>Saurischia</taxon>
        <taxon>Theropoda</taxon>
        <taxon>Coelurosauria</taxon>
        <taxon>Aves</taxon>
        <taxon>Neognathae</taxon>
        <taxon>Neoaves</taxon>
        <taxon>Aequornithes</taxon>
        <taxon>Sphenisciformes</taxon>
        <taxon>Spheniscidae</taxon>
        <taxon>Aptenodytes</taxon>
    </lineage>
</organism>
<feature type="non-terminal residue" evidence="1">
    <location>
        <position position="64"/>
    </location>
</feature>
<reference evidence="1 2" key="1">
    <citation type="submission" date="2014-04" db="EMBL/GenBank/DDBJ databases">
        <title>Genome evolution of avian class.</title>
        <authorList>
            <person name="Zhang G."/>
            <person name="Li C."/>
        </authorList>
    </citation>
    <scope>NUCLEOTIDE SEQUENCE [LARGE SCALE GENOMIC DNA]</scope>
    <source>
        <strain evidence="1">BGI_AS27</strain>
    </source>
</reference>
<name>A0A087R5A3_APTFO</name>
<dbReference type="EMBL" id="KL226108">
    <property type="protein sequence ID" value="KFM08657.1"/>
    <property type="molecule type" value="Genomic_DNA"/>
</dbReference>
<gene>
    <name evidence="1" type="ORF">AS27_04635</name>
</gene>
<evidence type="ECO:0000313" key="1">
    <source>
        <dbReference type="EMBL" id="KFM08657.1"/>
    </source>
</evidence>
<evidence type="ECO:0000313" key="2">
    <source>
        <dbReference type="Proteomes" id="UP000053286"/>
    </source>
</evidence>
<dbReference type="AlphaFoldDB" id="A0A087R5A3"/>
<feature type="non-terminal residue" evidence="1">
    <location>
        <position position="1"/>
    </location>
</feature>